<evidence type="ECO:0000256" key="8">
    <source>
        <dbReference type="ARBA" id="ARBA00023125"/>
    </source>
</evidence>
<keyword evidence="6" id="KW-0227">DNA damage</keyword>
<dbReference type="CDD" id="cd09898">
    <property type="entry name" value="H3TH_53EXO"/>
    <property type="match status" value="1"/>
</dbReference>
<dbReference type="GO" id="GO:0003677">
    <property type="term" value="F:DNA binding"/>
    <property type="evidence" value="ECO:0007669"/>
    <property type="project" value="UniProtKB-KW"/>
</dbReference>
<evidence type="ECO:0000313" key="14">
    <source>
        <dbReference type="Proteomes" id="UP000176770"/>
    </source>
</evidence>
<evidence type="ECO:0000256" key="6">
    <source>
        <dbReference type="ARBA" id="ARBA00022763"/>
    </source>
</evidence>
<evidence type="ECO:0000313" key="13">
    <source>
        <dbReference type="EMBL" id="OGZ62259.1"/>
    </source>
</evidence>
<organism evidence="13 14">
    <name type="scientific">Candidatus Spechtbacteria bacterium RIFCSPLOWO2_12_FULL_38_22</name>
    <dbReference type="NCBI Taxonomy" id="1802165"/>
    <lineage>
        <taxon>Bacteria</taxon>
        <taxon>Candidatus Spechtiibacteriota</taxon>
    </lineage>
</organism>
<dbReference type="SMART" id="SM00482">
    <property type="entry name" value="POLAc"/>
    <property type="match status" value="1"/>
</dbReference>
<dbReference type="SMART" id="SM00279">
    <property type="entry name" value="HhH2"/>
    <property type="match status" value="1"/>
</dbReference>
<dbReference type="Gene3D" id="3.30.70.370">
    <property type="match status" value="1"/>
</dbReference>
<dbReference type="InterPro" id="IPR029060">
    <property type="entry name" value="PIN-like_dom_sf"/>
</dbReference>
<comment type="catalytic activity">
    <reaction evidence="10">
        <text>DNA(n) + a 2'-deoxyribonucleoside 5'-triphosphate = DNA(n+1) + diphosphate</text>
        <dbReference type="Rhea" id="RHEA:22508"/>
        <dbReference type="Rhea" id="RHEA-COMP:17339"/>
        <dbReference type="Rhea" id="RHEA-COMP:17340"/>
        <dbReference type="ChEBI" id="CHEBI:33019"/>
        <dbReference type="ChEBI" id="CHEBI:61560"/>
        <dbReference type="ChEBI" id="CHEBI:173112"/>
        <dbReference type="EC" id="2.7.7.7"/>
    </reaction>
</comment>
<dbReference type="InterPro" id="IPR001098">
    <property type="entry name" value="DNA-dir_DNA_pol_A_palm_dom"/>
</dbReference>
<evidence type="ECO:0000256" key="7">
    <source>
        <dbReference type="ARBA" id="ARBA00022932"/>
    </source>
</evidence>
<dbReference type="FunFam" id="1.10.150.20:FF:000003">
    <property type="entry name" value="DNA polymerase I"/>
    <property type="match status" value="1"/>
</dbReference>
<dbReference type="Pfam" id="PF01367">
    <property type="entry name" value="5_3_exonuc"/>
    <property type="match status" value="1"/>
</dbReference>
<evidence type="ECO:0000256" key="3">
    <source>
        <dbReference type="ARBA" id="ARBA00022679"/>
    </source>
</evidence>
<dbReference type="STRING" id="1802165.A3F94_02970"/>
<dbReference type="Pfam" id="PF02739">
    <property type="entry name" value="5_3_exonuc_N"/>
    <property type="match status" value="1"/>
</dbReference>
<dbReference type="InterPro" id="IPR002421">
    <property type="entry name" value="5-3_exonuclease"/>
</dbReference>
<evidence type="ECO:0000256" key="5">
    <source>
        <dbReference type="ARBA" id="ARBA00022705"/>
    </source>
</evidence>
<accession>A0A1G2HIN2</accession>
<dbReference type="GO" id="GO:0008409">
    <property type="term" value="F:5'-3' exonuclease activity"/>
    <property type="evidence" value="ECO:0007669"/>
    <property type="project" value="InterPro"/>
</dbReference>
<evidence type="ECO:0000256" key="9">
    <source>
        <dbReference type="ARBA" id="ARBA00023204"/>
    </source>
</evidence>
<reference evidence="13 14" key="1">
    <citation type="journal article" date="2016" name="Nat. Commun.">
        <title>Thousands of microbial genomes shed light on interconnected biogeochemical processes in an aquifer system.</title>
        <authorList>
            <person name="Anantharaman K."/>
            <person name="Brown C.T."/>
            <person name="Hug L.A."/>
            <person name="Sharon I."/>
            <person name="Castelle C.J."/>
            <person name="Probst A.J."/>
            <person name="Thomas B.C."/>
            <person name="Singh A."/>
            <person name="Wilkins M.J."/>
            <person name="Karaoz U."/>
            <person name="Brodie E.L."/>
            <person name="Williams K.H."/>
            <person name="Hubbard S.S."/>
            <person name="Banfield J.F."/>
        </authorList>
    </citation>
    <scope>NUCLEOTIDE SEQUENCE [LARGE SCALE GENOMIC DNA]</scope>
</reference>
<dbReference type="Proteomes" id="UP000176770">
    <property type="component" value="Unassembled WGS sequence"/>
</dbReference>
<keyword evidence="5" id="KW-0235">DNA replication</keyword>
<dbReference type="SUPFAM" id="SSF88723">
    <property type="entry name" value="PIN domain-like"/>
    <property type="match status" value="1"/>
</dbReference>
<dbReference type="FunFam" id="1.20.1060.10:FF:000001">
    <property type="entry name" value="DNA polymerase I"/>
    <property type="match status" value="1"/>
</dbReference>
<name>A0A1G2HIN2_9BACT</name>
<dbReference type="GO" id="GO:0003887">
    <property type="term" value="F:DNA-directed DNA polymerase activity"/>
    <property type="evidence" value="ECO:0007669"/>
    <property type="project" value="UniProtKB-KW"/>
</dbReference>
<dbReference type="GO" id="GO:0006302">
    <property type="term" value="P:double-strand break repair"/>
    <property type="evidence" value="ECO:0007669"/>
    <property type="project" value="TreeGrafter"/>
</dbReference>
<dbReference type="PANTHER" id="PTHR10133:SF27">
    <property type="entry name" value="DNA POLYMERASE NU"/>
    <property type="match status" value="1"/>
</dbReference>
<dbReference type="InterPro" id="IPR036279">
    <property type="entry name" value="5-3_exonuclease_C_sf"/>
</dbReference>
<dbReference type="AlphaFoldDB" id="A0A1G2HIN2"/>
<dbReference type="EC" id="2.7.7.7" evidence="2"/>
<evidence type="ECO:0000256" key="4">
    <source>
        <dbReference type="ARBA" id="ARBA00022695"/>
    </source>
</evidence>
<keyword evidence="8" id="KW-0238">DNA-binding</keyword>
<protein>
    <recommendedName>
        <fullName evidence="2">DNA-directed DNA polymerase</fullName>
        <ecNumber evidence="2">2.7.7.7</ecNumber>
    </recommendedName>
</protein>
<comment type="caution">
    <text evidence="13">The sequence shown here is derived from an EMBL/GenBank/DDBJ whole genome shotgun (WGS) entry which is preliminary data.</text>
</comment>
<dbReference type="Gene3D" id="3.40.50.1010">
    <property type="entry name" value="5'-nuclease"/>
    <property type="match status" value="1"/>
</dbReference>
<comment type="similarity">
    <text evidence="1">Belongs to the DNA polymerase type-A family.</text>
</comment>
<dbReference type="InterPro" id="IPR002298">
    <property type="entry name" value="DNA_polymerase_A"/>
</dbReference>
<evidence type="ECO:0000259" key="11">
    <source>
        <dbReference type="SMART" id="SM00475"/>
    </source>
</evidence>
<keyword evidence="9" id="KW-0234">DNA repair</keyword>
<proteinExistence type="inferred from homology"/>
<sequence length="731" mass="82257">MKETFVIIDANAIFHRAYHALPRFTTKAGELVNAVYGFGLILVKVLKELKPEYFVAAFDVDGPTFRDKEYKEYKATREKAPDELYHQIPRIQEMLKVFNIPIYQKQGFEADDILGTVAEELKKQKNIETVIVSGDLDTLQLVTDKVRVYTMRKGVKDTVTYGVPEVKKRFGVSPQQIIDYKGLRGDVSDNIPGVLGVGEKTATQLISQFENIENMYEKLAKGEVEGVSEKLRKNLLEQKTQAELSKRLATIKRNVNIDFKLEDAKWGGFDTAKVMGFLKGLNFNALADRLGEIQGFENLESAPAFVGTNKREQELFEQVEYAYNAGVLSDIIYKLERDLVPIILKMEETGIGIDRKILAVLEKQIGGKLKNVESKIYKLSGGNFNVNSPAQLAEVLFDRLQIKTKGIKKTSRGKLSTAASELEKLAGEHEVIDLILQQRELQKLLTTYIKPLGELADTQGRIHTTFKSLGAATGRMSSKDPNLQNIPVRGEWGPSIRKIFRAGEGKKFLICDYSQIELRITAHLSGDKNMIEAFKKGEDIHINTAAYVFGVDKDKVDSTMRFRAKALNFGIIYGIGSRAFADSADISYIEAQEFIQRYFDVFSRVGIYMEAVKKKAHKVGYVETLFGRKRFLPDLNSPNPMLRSMAERAAINMPAQGTAADIVKMAMVEADRRLKNVSLLLQIHDELIWEGEASIIKNVAQEAKKILENVVQLDVPLKVDYIIADNWGEKS</sequence>
<dbReference type="SUPFAM" id="SSF56672">
    <property type="entry name" value="DNA/RNA polymerases"/>
    <property type="match status" value="1"/>
</dbReference>
<keyword evidence="4" id="KW-0548">Nucleotidyltransferase</keyword>
<feature type="domain" description="DNA-directed DNA polymerase family A palm" evidence="12">
    <location>
        <begin position="493"/>
        <end position="695"/>
    </location>
</feature>
<dbReference type="SUPFAM" id="SSF47807">
    <property type="entry name" value="5' to 3' exonuclease, C-terminal subdomain"/>
    <property type="match status" value="1"/>
</dbReference>
<feature type="domain" description="5'-3' exonuclease" evidence="11">
    <location>
        <begin position="1"/>
        <end position="267"/>
    </location>
</feature>
<dbReference type="EMBL" id="MHOK01000005">
    <property type="protein sequence ID" value="OGZ62259.1"/>
    <property type="molecule type" value="Genomic_DNA"/>
</dbReference>
<dbReference type="FunFam" id="1.10.150.20:FF:000002">
    <property type="entry name" value="DNA polymerase I"/>
    <property type="match status" value="1"/>
</dbReference>
<keyword evidence="3" id="KW-0808">Transferase</keyword>
<dbReference type="Pfam" id="PF00476">
    <property type="entry name" value="DNA_pol_A"/>
    <property type="match status" value="1"/>
</dbReference>
<dbReference type="Gene3D" id="1.20.1060.10">
    <property type="entry name" value="Taq DNA Polymerase, Chain T, domain 4"/>
    <property type="match status" value="1"/>
</dbReference>
<evidence type="ECO:0000256" key="2">
    <source>
        <dbReference type="ARBA" id="ARBA00012417"/>
    </source>
</evidence>
<keyword evidence="7" id="KW-0239">DNA-directed DNA polymerase</keyword>
<dbReference type="GO" id="GO:0006261">
    <property type="term" value="P:DNA-templated DNA replication"/>
    <property type="evidence" value="ECO:0007669"/>
    <property type="project" value="InterPro"/>
</dbReference>
<dbReference type="PANTHER" id="PTHR10133">
    <property type="entry name" value="DNA POLYMERASE I"/>
    <property type="match status" value="1"/>
</dbReference>
<dbReference type="PRINTS" id="PR00868">
    <property type="entry name" value="DNAPOLI"/>
</dbReference>
<dbReference type="InterPro" id="IPR043502">
    <property type="entry name" value="DNA/RNA_pol_sf"/>
</dbReference>
<dbReference type="CDD" id="cd08637">
    <property type="entry name" value="DNA_pol_A_pol_I_C"/>
    <property type="match status" value="1"/>
</dbReference>
<evidence type="ECO:0000259" key="12">
    <source>
        <dbReference type="SMART" id="SM00482"/>
    </source>
</evidence>
<dbReference type="InterPro" id="IPR020046">
    <property type="entry name" value="5-3_exonucl_a-hlix_arch_N"/>
</dbReference>
<dbReference type="Gene3D" id="1.10.150.20">
    <property type="entry name" value="5' to 3' exonuclease, C-terminal subdomain"/>
    <property type="match status" value="2"/>
</dbReference>
<evidence type="ECO:0000256" key="10">
    <source>
        <dbReference type="ARBA" id="ARBA00049244"/>
    </source>
</evidence>
<dbReference type="InterPro" id="IPR008918">
    <property type="entry name" value="HhH2"/>
</dbReference>
<dbReference type="InterPro" id="IPR020045">
    <property type="entry name" value="DNA_polI_H3TH"/>
</dbReference>
<dbReference type="CDD" id="cd09859">
    <property type="entry name" value="PIN_53EXO"/>
    <property type="match status" value="1"/>
</dbReference>
<gene>
    <name evidence="13" type="ORF">A3F94_02970</name>
</gene>
<dbReference type="SMART" id="SM00475">
    <property type="entry name" value="53EXOc"/>
    <property type="match status" value="1"/>
</dbReference>
<evidence type="ECO:0000256" key="1">
    <source>
        <dbReference type="ARBA" id="ARBA00007705"/>
    </source>
</evidence>